<name>A0A9X6XHH1_9LACO</name>
<organism evidence="1 2">
    <name type="scientific">Ligilactobacillus salivarius</name>
    <dbReference type="NCBI Taxonomy" id="1624"/>
    <lineage>
        <taxon>Bacteria</taxon>
        <taxon>Bacillati</taxon>
        <taxon>Bacillota</taxon>
        <taxon>Bacilli</taxon>
        <taxon>Lactobacillales</taxon>
        <taxon>Lactobacillaceae</taxon>
        <taxon>Ligilactobacillus</taxon>
    </lineage>
</organism>
<gene>
    <name evidence="1" type="ORF">A8C52_03270</name>
</gene>
<proteinExistence type="predicted"/>
<dbReference type="AlphaFoldDB" id="A0A9X6XHH1"/>
<accession>A0A9X6XHH1</accession>
<dbReference type="EMBL" id="LXZO01000156">
    <property type="protein sequence ID" value="PAY43244.1"/>
    <property type="molecule type" value="Genomic_DNA"/>
</dbReference>
<sequence>MDFNDSNFFNEVNPLDINSSIPATRNLKDSIHALAMLHGCTMQEYLEQLVSTEINHYDIQKLSDYRKLKFYCDARYLKKYNLK</sequence>
<comment type="caution">
    <text evidence="1">The sequence shown here is derived from an EMBL/GenBank/DDBJ whole genome shotgun (WGS) entry which is preliminary data.</text>
</comment>
<evidence type="ECO:0000313" key="2">
    <source>
        <dbReference type="Proteomes" id="UP000218139"/>
    </source>
</evidence>
<dbReference type="RefSeq" id="WP_003710880.1">
    <property type="nucleotide sequence ID" value="NZ_JADCKI010000017.1"/>
</dbReference>
<protein>
    <submittedName>
        <fullName evidence="1">Uncharacterized protein</fullName>
    </submittedName>
</protein>
<dbReference type="Proteomes" id="UP000218139">
    <property type="component" value="Unassembled WGS sequence"/>
</dbReference>
<evidence type="ECO:0000313" key="1">
    <source>
        <dbReference type="EMBL" id="PAY43244.1"/>
    </source>
</evidence>
<reference evidence="1 2" key="1">
    <citation type="submission" date="2016-05" db="EMBL/GenBank/DDBJ databases">
        <authorList>
            <person name="Lee J.-Y."/>
            <person name="Kim E.B."/>
            <person name="Choi Y.-J."/>
        </authorList>
    </citation>
    <scope>NUCLEOTIDE SEQUENCE [LARGE SCALE GENOMIC DNA]</scope>
    <source>
        <strain evidence="1 2">KLA006</strain>
    </source>
</reference>